<dbReference type="GO" id="GO:0006302">
    <property type="term" value="P:double-strand break repair"/>
    <property type="evidence" value="ECO:0007669"/>
    <property type="project" value="TreeGrafter"/>
</dbReference>
<dbReference type="GO" id="GO:0006260">
    <property type="term" value="P:DNA replication"/>
    <property type="evidence" value="ECO:0007669"/>
    <property type="project" value="UniProtKB-UniRule"/>
</dbReference>
<reference evidence="15 16" key="1">
    <citation type="submission" date="2015-06" db="EMBL/GenBank/DDBJ databases">
        <title>Draft genome sequence of the purine-degrading Clostridium cylindrosporum HC-1 (DSM 605).</title>
        <authorList>
            <person name="Poehlein A."/>
            <person name="Schiel-Bengelsdorf B."/>
            <person name="Bengelsdorf F."/>
            <person name="Daniel R."/>
            <person name="Duerre P."/>
        </authorList>
    </citation>
    <scope>NUCLEOTIDE SEQUENCE [LARGE SCALE GENOMIC DNA]</scope>
    <source>
        <strain evidence="15 16">DSM 605</strain>
    </source>
</reference>
<dbReference type="STRING" id="1121307.CLCY_3c00050"/>
<evidence type="ECO:0000313" key="16">
    <source>
        <dbReference type="Proteomes" id="UP000036756"/>
    </source>
</evidence>
<evidence type="ECO:0000256" key="6">
    <source>
        <dbReference type="ARBA" id="ARBA00022741"/>
    </source>
</evidence>
<evidence type="ECO:0000256" key="11">
    <source>
        <dbReference type="ARBA" id="ARBA00023236"/>
    </source>
</evidence>
<evidence type="ECO:0000256" key="8">
    <source>
        <dbReference type="ARBA" id="ARBA00022840"/>
    </source>
</evidence>
<keyword evidence="7 12" id="KW-0227">DNA damage</keyword>
<dbReference type="HAMAP" id="MF_00365">
    <property type="entry name" value="RecF"/>
    <property type="match status" value="1"/>
</dbReference>
<keyword evidence="11 12" id="KW-0742">SOS response</keyword>
<feature type="binding site" evidence="12">
    <location>
        <begin position="30"/>
        <end position="37"/>
    </location>
    <ligand>
        <name>ATP</name>
        <dbReference type="ChEBI" id="CHEBI:30616"/>
    </ligand>
</feature>
<dbReference type="PANTHER" id="PTHR32182">
    <property type="entry name" value="DNA REPLICATION AND REPAIR PROTEIN RECF"/>
    <property type="match status" value="1"/>
</dbReference>
<accession>A0A0J8DBS0</accession>
<protein>
    <recommendedName>
        <fullName evidence="3 12">DNA replication and repair protein RecF</fullName>
    </recommendedName>
</protein>
<evidence type="ECO:0000313" key="15">
    <source>
        <dbReference type="EMBL" id="KMT21738.1"/>
    </source>
</evidence>
<keyword evidence="6 12" id="KW-0547">Nucleotide-binding</keyword>
<dbReference type="EMBL" id="LFVU01000026">
    <property type="protein sequence ID" value="KMT21738.1"/>
    <property type="molecule type" value="Genomic_DNA"/>
</dbReference>
<dbReference type="OrthoDB" id="9803889at2"/>
<dbReference type="PROSITE" id="PS50042">
    <property type="entry name" value="CNMP_BINDING_3"/>
    <property type="match status" value="1"/>
</dbReference>
<evidence type="ECO:0000256" key="10">
    <source>
        <dbReference type="ARBA" id="ARBA00023204"/>
    </source>
</evidence>
<dbReference type="Gene3D" id="3.40.50.300">
    <property type="entry name" value="P-loop containing nucleotide triphosphate hydrolases"/>
    <property type="match status" value="1"/>
</dbReference>
<name>A0A0J8DBS0_CLOCY</name>
<evidence type="ECO:0000259" key="14">
    <source>
        <dbReference type="PROSITE" id="PS50042"/>
    </source>
</evidence>
<dbReference type="PANTHER" id="PTHR32182:SF0">
    <property type="entry name" value="DNA REPLICATION AND REPAIR PROTEIN RECF"/>
    <property type="match status" value="1"/>
</dbReference>
<evidence type="ECO:0000256" key="7">
    <source>
        <dbReference type="ARBA" id="ARBA00022763"/>
    </source>
</evidence>
<dbReference type="AlphaFoldDB" id="A0A0J8DBS0"/>
<dbReference type="SUPFAM" id="SSF52540">
    <property type="entry name" value="P-loop containing nucleoside triphosphate hydrolases"/>
    <property type="match status" value="1"/>
</dbReference>
<dbReference type="PROSITE" id="PS00618">
    <property type="entry name" value="RECF_2"/>
    <property type="match status" value="1"/>
</dbReference>
<comment type="subcellular location">
    <subcellularLocation>
        <location evidence="1 12 13">Cytoplasm</location>
    </subcellularLocation>
</comment>
<sequence>MYVKNLQVKNYRNYDNININLSKSLNIFLGENAQGKTNLAEAIYFLSSLKSHRTSKNKDIIAWNKDDTYIKAVVSRLYGEDVLEILISSKEKNYIKVNGVKATKASEVLGRLNVVMFSPEDLKLVKEGPVLRRKFLDFELSQIRPKYHYLINRYNKILNQRNNLLKSLQFSRDMISTLDVFTDQLIEAACDIMIMRRDFLIKISEISKLIHNKITSGTEELEIEYICDVKDFQSKEDIKTSLEKKLKDKRKSEIKKGYTLAGPHRDDIMIKINGIDVRSFGSQGQQRSAALSLKLSEIDIINSITGEYPVLILDDVLSELDENRQRYLIDNLNHVQTILTCTSGSDVDMFSSEDKNVFFVSNGNLSIGQ</sequence>
<evidence type="ECO:0000256" key="1">
    <source>
        <dbReference type="ARBA" id="ARBA00004496"/>
    </source>
</evidence>
<organism evidence="15 16">
    <name type="scientific">Clostridium cylindrosporum DSM 605</name>
    <dbReference type="NCBI Taxonomy" id="1121307"/>
    <lineage>
        <taxon>Bacteria</taxon>
        <taxon>Bacillati</taxon>
        <taxon>Bacillota</taxon>
        <taxon>Clostridia</taxon>
        <taxon>Eubacteriales</taxon>
        <taxon>Clostridiaceae</taxon>
        <taxon>Clostridium</taxon>
    </lineage>
</organism>
<dbReference type="InterPro" id="IPR003395">
    <property type="entry name" value="RecF/RecN/SMC_N"/>
</dbReference>
<comment type="caution">
    <text evidence="15">The sequence shown here is derived from an EMBL/GenBank/DDBJ whole genome shotgun (WGS) entry which is preliminary data.</text>
</comment>
<dbReference type="GO" id="GO:0005524">
    <property type="term" value="F:ATP binding"/>
    <property type="evidence" value="ECO:0007669"/>
    <property type="project" value="UniProtKB-UniRule"/>
</dbReference>
<dbReference type="RefSeq" id="WP_048570403.1">
    <property type="nucleotide sequence ID" value="NZ_LFVU01000026.1"/>
</dbReference>
<evidence type="ECO:0000256" key="4">
    <source>
        <dbReference type="ARBA" id="ARBA00022490"/>
    </source>
</evidence>
<evidence type="ECO:0000256" key="13">
    <source>
        <dbReference type="RuleBase" id="RU000578"/>
    </source>
</evidence>
<keyword evidence="16" id="KW-1185">Reference proteome</keyword>
<dbReference type="Gene3D" id="1.20.1050.90">
    <property type="entry name" value="RecF/RecN/SMC, N-terminal domain"/>
    <property type="match status" value="1"/>
</dbReference>
<dbReference type="PATRIC" id="fig|1121307.3.peg.1359"/>
<dbReference type="GO" id="GO:0003697">
    <property type="term" value="F:single-stranded DNA binding"/>
    <property type="evidence" value="ECO:0007669"/>
    <property type="project" value="UniProtKB-UniRule"/>
</dbReference>
<dbReference type="GO" id="GO:0009432">
    <property type="term" value="P:SOS response"/>
    <property type="evidence" value="ECO:0007669"/>
    <property type="project" value="UniProtKB-UniRule"/>
</dbReference>
<evidence type="ECO:0000256" key="12">
    <source>
        <dbReference type="HAMAP-Rule" id="MF_00365"/>
    </source>
</evidence>
<dbReference type="GO" id="GO:0000731">
    <property type="term" value="P:DNA synthesis involved in DNA repair"/>
    <property type="evidence" value="ECO:0007669"/>
    <property type="project" value="TreeGrafter"/>
</dbReference>
<proteinExistence type="inferred from homology"/>
<dbReference type="Pfam" id="PF02463">
    <property type="entry name" value="SMC_N"/>
    <property type="match status" value="1"/>
</dbReference>
<evidence type="ECO:0000256" key="5">
    <source>
        <dbReference type="ARBA" id="ARBA00022705"/>
    </source>
</evidence>
<dbReference type="InterPro" id="IPR042174">
    <property type="entry name" value="RecF_2"/>
</dbReference>
<evidence type="ECO:0000256" key="3">
    <source>
        <dbReference type="ARBA" id="ARBA00020170"/>
    </source>
</evidence>
<keyword evidence="5 12" id="KW-0235">DNA replication</keyword>
<evidence type="ECO:0000256" key="9">
    <source>
        <dbReference type="ARBA" id="ARBA00023125"/>
    </source>
</evidence>
<dbReference type="InterPro" id="IPR018078">
    <property type="entry name" value="DNA-binding_RecF_CS"/>
</dbReference>
<feature type="domain" description="Cyclic nucleotide-binding" evidence="14">
    <location>
        <begin position="316"/>
        <end position="369"/>
    </location>
</feature>
<dbReference type="Proteomes" id="UP000036756">
    <property type="component" value="Unassembled WGS sequence"/>
</dbReference>
<dbReference type="CDD" id="cd03242">
    <property type="entry name" value="ABC_RecF"/>
    <property type="match status" value="1"/>
</dbReference>
<dbReference type="InterPro" id="IPR000595">
    <property type="entry name" value="cNMP-bd_dom"/>
</dbReference>
<dbReference type="PROSITE" id="PS00617">
    <property type="entry name" value="RECF_1"/>
    <property type="match status" value="1"/>
</dbReference>
<evidence type="ECO:0000256" key="2">
    <source>
        <dbReference type="ARBA" id="ARBA00008016"/>
    </source>
</evidence>
<keyword evidence="10 12" id="KW-0234">DNA repair</keyword>
<keyword evidence="8 12" id="KW-0067">ATP-binding</keyword>
<keyword evidence="9 12" id="KW-0238">DNA-binding</keyword>
<keyword evidence="4 12" id="KW-0963">Cytoplasm</keyword>
<gene>
    <name evidence="12 15" type="primary">recF</name>
    <name evidence="15" type="ORF">CLCY_3c00050</name>
</gene>
<comment type="function">
    <text evidence="12 13">The RecF protein is involved in DNA metabolism; it is required for DNA replication and normal SOS inducibility. RecF binds preferentially to single-stranded, linear DNA. It also seems to bind ATP.</text>
</comment>
<dbReference type="InterPro" id="IPR001238">
    <property type="entry name" value="DNA-binding_RecF"/>
</dbReference>
<dbReference type="NCBIfam" id="TIGR00611">
    <property type="entry name" value="recf"/>
    <property type="match status" value="1"/>
</dbReference>
<dbReference type="GO" id="GO:0005737">
    <property type="term" value="C:cytoplasm"/>
    <property type="evidence" value="ECO:0007669"/>
    <property type="project" value="UniProtKB-SubCell"/>
</dbReference>
<comment type="similarity">
    <text evidence="2 12 13">Belongs to the RecF family.</text>
</comment>
<dbReference type="InterPro" id="IPR027417">
    <property type="entry name" value="P-loop_NTPase"/>
</dbReference>